<protein>
    <submittedName>
        <fullName evidence="2">Remodeling and spacing factor 1</fullName>
    </submittedName>
</protein>
<dbReference type="GO" id="GO:0042393">
    <property type="term" value="F:histone binding"/>
    <property type="evidence" value="ECO:0007669"/>
    <property type="project" value="TreeGrafter"/>
</dbReference>
<proteinExistence type="predicted"/>
<feature type="compositionally biased region" description="Acidic residues" evidence="1">
    <location>
        <begin position="112"/>
        <end position="124"/>
    </location>
</feature>
<dbReference type="PANTHER" id="PTHR14296:SF16">
    <property type="entry name" value="REMODELING AND SPACING FACTOR 1"/>
    <property type="match status" value="1"/>
</dbReference>
<feature type="non-terminal residue" evidence="2">
    <location>
        <position position="254"/>
    </location>
</feature>
<dbReference type="GO" id="GO:0045892">
    <property type="term" value="P:negative regulation of DNA-templated transcription"/>
    <property type="evidence" value="ECO:0007669"/>
    <property type="project" value="TreeGrafter"/>
</dbReference>
<feature type="compositionally biased region" description="Basic residues" evidence="1">
    <location>
        <begin position="35"/>
        <end position="44"/>
    </location>
</feature>
<name>A0A091Q275_LEPDC</name>
<evidence type="ECO:0000313" key="2">
    <source>
        <dbReference type="EMBL" id="KFQ14327.1"/>
    </source>
</evidence>
<feature type="compositionally biased region" description="Basic and acidic residues" evidence="1">
    <location>
        <begin position="168"/>
        <end position="177"/>
    </location>
</feature>
<feature type="compositionally biased region" description="Acidic residues" evidence="1">
    <location>
        <begin position="137"/>
        <end position="151"/>
    </location>
</feature>
<gene>
    <name evidence="2" type="ORF">N330_13687</name>
</gene>
<feature type="compositionally biased region" description="Polar residues" evidence="1">
    <location>
        <begin position="219"/>
        <end position="232"/>
    </location>
</feature>
<dbReference type="EMBL" id="KK685331">
    <property type="protein sequence ID" value="KFQ14327.1"/>
    <property type="molecule type" value="Genomic_DNA"/>
</dbReference>
<organism evidence="2 3">
    <name type="scientific">Leptosomus discolor</name>
    <name type="common">Madagascar cuckoo roller</name>
    <name type="synonym">Cuculus discolor</name>
    <dbReference type="NCBI Taxonomy" id="188344"/>
    <lineage>
        <taxon>Eukaryota</taxon>
        <taxon>Metazoa</taxon>
        <taxon>Chordata</taxon>
        <taxon>Craniata</taxon>
        <taxon>Vertebrata</taxon>
        <taxon>Euteleostomi</taxon>
        <taxon>Archelosauria</taxon>
        <taxon>Archosauria</taxon>
        <taxon>Dinosauria</taxon>
        <taxon>Saurischia</taxon>
        <taxon>Theropoda</taxon>
        <taxon>Coelurosauria</taxon>
        <taxon>Aves</taxon>
        <taxon>Neognathae</taxon>
        <taxon>Neoaves</taxon>
        <taxon>Telluraves</taxon>
        <taxon>Coraciimorphae</taxon>
        <taxon>Coraciiformes</taxon>
        <taxon>Leptosomidae</taxon>
        <taxon>Leptosomus</taxon>
    </lineage>
</organism>
<dbReference type="GO" id="GO:0031213">
    <property type="term" value="C:RSF complex"/>
    <property type="evidence" value="ECO:0007669"/>
    <property type="project" value="InterPro"/>
</dbReference>
<dbReference type="AlphaFoldDB" id="A0A091Q275"/>
<feature type="region of interest" description="Disordered" evidence="1">
    <location>
        <begin position="34"/>
        <end position="254"/>
    </location>
</feature>
<dbReference type="InterPro" id="IPR028938">
    <property type="entry name" value="Rsf1-like"/>
</dbReference>
<dbReference type="Proteomes" id="UP000053001">
    <property type="component" value="Unassembled WGS sequence"/>
</dbReference>
<evidence type="ECO:0000313" key="3">
    <source>
        <dbReference type="Proteomes" id="UP000053001"/>
    </source>
</evidence>
<reference evidence="2 3" key="1">
    <citation type="submission" date="2014-04" db="EMBL/GenBank/DDBJ databases">
        <title>Genome evolution of avian class.</title>
        <authorList>
            <person name="Zhang G."/>
            <person name="Li C."/>
        </authorList>
    </citation>
    <scope>NUCLEOTIDE SEQUENCE [LARGE SCALE GENOMIC DNA]</scope>
    <source>
        <strain evidence="2">BGI_N330</strain>
    </source>
</reference>
<keyword evidence="3" id="KW-1185">Reference proteome</keyword>
<accession>A0A091Q275</accession>
<dbReference type="PANTHER" id="PTHR14296">
    <property type="entry name" value="REMODELING AND SPACING FACTOR 1"/>
    <property type="match status" value="1"/>
</dbReference>
<sequence length="254" mass="28675">IVQFCFEGVTHGSVFLCTESGDYTDYSDDDYLETRRRRSRRNQKRQVNYKEDSESDGSQKSVRYGKELRRVHKRRLSTSDSEESYTSKNSEDDESTKESKRLIRKRRRSTDDYSEEEGEDEEEEGRPVRKRLNRIETDDEENGENANDDAENPAPADKLPAPQAPPDNAKKHCYRIESDDEDESPLDYSLVDLPSTNGQSPGKTIENLIGKPGEKTQAPKDSTASASLAPNGTGSGQEAVGPEEDEDELLRVTD</sequence>
<evidence type="ECO:0000256" key="1">
    <source>
        <dbReference type="SAM" id="MobiDB-lite"/>
    </source>
</evidence>
<feature type="non-terminal residue" evidence="2">
    <location>
        <position position="1"/>
    </location>
</feature>